<protein>
    <submittedName>
        <fullName evidence="3">Uncharacterized protein</fullName>
    </submittedName>
</protein>
<evidence type="ECO:0000313" key="4">
    <source>
        <dbReference type="Proteomes" id="UP000198287"/>
    </source>
</evidence>
<reference evidence="3 4" key="1">
    <citation type="submission" date="2015-12" db="EMBL/GenBank/DDBJ databases">
        <title>The genome of Folsomia candida.</title>
        <authorList>
            <person name="Faddeeva A."/>
            <person name="Derks M.F."/>
            <person name="Anvar Y."/>
            <person name="Smit S."/>
            <person name="Van Straalen N."/>
            <person name="Roelofs D."/>
        </authorList>
    </citation>
    <scope>NUCLEOTIDE SEQUENCE [LARGE SCALE GENOMIC DNA]</scope>
    <source>
        <strain evidence="3 4">VU population</strain>
        <tissue evidence="3">Whole body</tissue>
    </source>
</reference>
<dbReference type="Proteomes" id="UP000198287">
    <property type="component" value="Unassembled WGS sequence"/>
</dbReference>
<feature type="chain" id="PRO_5013370745" evidence="2">
    <location>
        <begin position="32"/>
        <end position="495"/>
    </location>
</feature>
<organism evidence="3 4">
    <name type="scientific">Folsomia candida</name>
    <name type="common">Springtail</name>
    <dbReference type="NCBI Taxonomy" id="158441"/>
    <lineage>
        <taxon>Eukaryota</taxon>
        <taxon>Metazoa</taxon>
        <taxon>Ecdysozoa</taxon>
        <taxon>Arthropoda</taxon>
        <taxon>Hexapoda</taxon>
        <taxon>Collembola</taxon>
        <taxon>Entomobryomorpha</taxon>
        <taxon>Isotomoidea</taxon>
        <taxon>Isotomidae</taxon>
        <taxon>Proisotominae</taxon>
        <taxon>Folsomia</taxon>
    </lineage>
</organism>
<dbReference type="AlphaFoldDB" id="A0A226D8S9"/>
<gene>
    <name evidence="3" type="ORF">Fcan01_23921</name>
</gene>
<accession>A0A226D8S9</accession>
<feature type="signal peptide" evidence="2">
    <location>
        <begin position="1"/>
        <end position="31"/>
    </location>
</feature>
<comment type="caution">
    <text evidence="3">The sequence shown here is derived from an EMBL/GenBank/DDBJ whole genome shotgun (WGS) entry which is preliminary data.</text>
</comment>
<proteinExistence type="predicted"/>
<keyword evidence="4" id="KW-1185">Reference proteome</keyword>
<name>A0A226D8S9_FOLCA</name>
<feature type="region of interest" description="Disordered" evidence="1">
    <location>
        <begin position="473"/>
        <end position="495"/>
    </location>
</feature>
<evidence type="ECO:0000313" key="3">
    <source>
        <dbReference type="EMBL" id="OXA41157.1"/>
    </source>
</evidence>
<feature type="compositionally biased region" description="Polar residues" evidence="1">
    <location>
        <begin position="473"/>
        <end position="484"/>
    </location>
</feature>
<evidence type="ECO:0000256" key="2">
    <source>
        <dbReference type="SAM" id="SignalP"/>
    </source>
</evidence>
<keyword evidence="2" id="KW-0732">Signal</keyword>
<sequence length="495" mass="55576">MLTPIPFQLPAMLSHLSLRVRSLFTLCLVYGFGEICTKDADCDATSRLRCASGHCACPNQTETYYDHTTSLCRLRIGSVCQTKNDSLRCPSDANCVQIPNPELQNFTWCQCNETYPTPADSLVGSGSTRGNYPTCLKGKWPFYFELMTLDICGDYSLWTVLTHNATCHSFLSHNRTRNVCNSTSLLTCAKGRCSCDVDRDQKWDSVNERCAVGKGKTCRISRNNLVPDSIYLNAVESPYNQVPCMAGLKCVILTSTEYLRKGICADKQQKVLDWGASVPDGKPSLRLEFNFIALYPQSELPRLRKMVQIKKRCNNKAAKLQQNSELTATGAVTSSSDAASPSVAVVPVKKSWWEEYDDKDIIAFDTEMVTKPKHSDRGEYKQRVARFNKDSVSNPNLPSEEEVIADVKKIFKDKLIITVGEESDYRALGLEKADFDTSDLQEHFFVKKQNEHGCIVRENHSLRSLSSHYLVNKQTSEHSSSMENDNGIVSRLQNN</sequence>
<evidence type="ECO:0000256" key="1">
    <source>
        <dbReference type="SAM" id="MobiDB-lite"/>
    </source>
</evidence>
<dbReference type="EMBL" id="LNIX01000030">
    <property type="protein sequence ID" value="OXA41157.1"/>
    <property type="molecule type" value="Genomic_DNA"/>
</dbReference>